<evidence type="ECO:0000256" key="3">
    <source>
        <dbReference type="ARBA" id="ARBA00022842"/>
    </source>
</evidence>
<evidence type="ECO:0000313" key="8">
    <source>
        <dbReference type="Proteomes" id="UP000796880"/>
    </source>
</evidence>
<keyword evidence="8" id="KW-1185">Reference proteome</keyword>
<dbReference type="AlphaFoldDB" id="A0A8K0E1W8"/>
<dbReference type="Gene3D" id="1.10.600.10">
    <property type="entry name" value="Farnesyl Diphosphate Synthase"/>
    <property type="match status" value="2"/>
</dbReference>
<dbReference type="GO" id="GO:0010333">
    <property type="term" value="F:terpene synthase activity"/>
    <property type="evidence" value="ECO:0007669"/>
    <property type="project" value="InterPro"/>
</dbReference>
<dbReference type="InterPro" id="IPR005630">
    <property type="entry name" value="Terpene_synthase_metal-bd"/>
</dbReference>
<evidence type="ECO:0000256" key="4">
    <source>
        <dbReference type="ARBA" id="ARBA00023239"/>
    </source>
</evidence>
<keyword evidence="4" id="KW-0456">Lyase</keyword>
<evidence type="ECO:0000259" key="6">
    <source>
        <dbReference type="Pfam" id="PF03936"/>
    </source>
</evidence>
<comment type="cofactor">
    <cofactor evidence="1">
        <name>Mg(2+)</name>
        <dbReference type="ChEBI" id="CHEBI:18420"/>
    </cofactor>
</comment>
<evidence type="ECO:0000259" key="5">
    <source>
        <dbReference type="Pfam" id="PF01397"/>
    </source>
</evidence>
<dbReference type="Pfam" id="PF01397">
    <property type="entry name" value="Terpene_synth"/>
    <property type="match status" value="1"/>
</dbReference>
<accession>A0A8K0E1W8</accession>
<comment type="caution">
    <text evidence="7">The sequence shown here is derived from an EMBL/GenBank/DDBJ whole genome shotgun (WGS) entry which is preliminary data.</text>
</comment>
<organism evidence="7 8">
    <name type="scientific">Rhamnella rubrinervis</name>
    <dbReference type="NCBI Taxonomy" id="2594499"/>
    <lineage>
        <taxon>Eukaryota</taxon>
        <taxon>Viridiplantae</taxon>
        <taxon>Streptophyta</taxon>
        <taxon>Embryophyta</taxon>
        <taxon>Tracheophyta</taxon>
        <taxon>Spermatophyta</taxon>
        <taxon>Magnoliopsida</taxon>
        <taxon>eudicotyledons</taxon>
        <taxon>Gunneridae</taxon>
        <taxon>Pentapetalae</taxon>
        <taxon>rosids</taxon>
        <taxon>fabids</taxon>
        <taxon>Rosales</taxon>
        <taxon>Rhamnaceae</taxon>
        <taxon>rhamnoid group</taxon>
        <taxon>Rhamneae</taxon>
        <taxon>Rhamnella</taxon>
    </lineage>
</organism>
<dbReference type="PANTHER" id="PTHR31225">
    <property type="entry name" value="OS04G0344100 PROTEIN-RELATED"/>
    <property type="match status" value="1"/>
</dbReference>
<dbReference type="PANTHER" id="PTHR31225:SF241">
    <property type="entry name" value="TERPENE SYNTHASE FAMILY, METAL-BINDING DOMAIN PROTEIN"/>
    <property type="match status" value="1"/>
</dbReference>
<dbReference type="SUPFAM" id="SSF48239">
    <property type="entry name" value="Terpenoid cyclases/Protein prenyltransferases"/>
    <property type="match status" value="1"/>
</dbReference>
<dbReference type="CDD" id="cd00684">
    <property type="entry name" value="Terpene_cyclase_plant_C1"/>
    <property type="match status" value="1"/>
</dbReference>
<dbReference type="InterPro" id="IPR001906">
    <property type="entry name" value="Terpene_synth_N"/>
</dbReference>
<dbReference type="OrthoDB" id="1163189at2759"/>
<dbReference type="Pfam" id="PF03936">
    <property type="entry name" value="Terpene_synth_C"/>
    <property type="match status" value="2"/>
</dbReference>
<dbReference type="InterPro" id="IPR008949">
    <property type="entry name" value="Isoprenoid_synthase_dom_sf"/>
</dbReference>
<dbReference type="GO" id="GO:0016102">
    <property type="term" value="P:diterpenoid biosynthetic process"/>
    <property type="evidence" value="ECO:0007669"/>
    <property type="project" value="InterPro"/>
</dbReference>
<feature type="domain" description="Terpene synthase N-terminal" evidence="5">
    <location>
        <begin position="35"/>
        <end position="177"/>
    </location>
</feature>
<evidence type="ECO:0000256" key="2">
    <source>
        <dbReference type="ARBA" id="ARBA00022723"/>
    </source>
</evidence>
<keyword evidence="3" id="KW-0460">Magnesium</keyword>
<feature type="domain" description="Terpene synthase metal-binding" evidence="6">
    <location>
        <begin position="225"/>
        <end position="312"/>
    </location>
</feature>
<dbReference type="InterPro" id="IPR008930">
    <property type="entry name" value="Terpenoid_cyclase/PrenylTrfase"/>
</dbReference>
<dbReference type="InterPro" id="IPR044814">
    <property type="entry name" value="Terpene_cyclase_plant_C1"/>
</dbReference>
<dbReference type="FunFam" id="1.50.10.130:FF:000001">
    <property type="entry name" value="Isoprene synthase, chloroplastic"/>
    <property type="match status" value="1"/>
</dbReference>
<evidence type="ECO:0000313" key="7">
    <source>
        <dbReference type="EMBL" id="KAF3438796.1"/>
    </source>
</evidence>
<name>A0A8K0E1W8_9ROSA</name>
<keyword evidence="2" id="KW-0479">Metal-binding</keyword>
<dbReference type="InterPro" id="IPR036965">
    <property type="entry name" value="Terpene_synth_N_sf"/>
</dbReference>
<protein>
    <submittedName>
        <fullName evidence="7">Uncharacterized protein</fullName>
    </submittedName>
</protein>
<dbReference type="Proteomes" id="UP000796880">
    <property type="component" value="Unassembled WGS sequence"/>
</dbReference>
<reference evidence="7" key="1">
    <citation type="submission" date="2020-03" db="EMBL/GenBank/DDBJ databases">
        <title>A high-quality chromosome-level genome assembly of a woody plant with both climbing and erect habits, Rhamnella rubrinervis.</title>
        <authorList>
            <person name="Lu Z."/>
            <person name="Yang Y."/>
            <person name="Zhu X."/>
            <person name="Sun Y."/>
        </authorList>
    </citation>
    <scope>NUCLEOTIDE SEQUENCE</scope>
    <source>
        <strain evidence="7">BYM</strain>
        <tissue evidence="7">Leaf</tissue>
    </source>
</reference>
<dbReference type="InterPro" id="IPR050148">
    <property type="entry name" value="Terpene_synthase-like"/>
</dbReference>
<dbReference type="SUPFAM" id="SSF48576">
    <property type="entry name" value="Terpenoid synthases"/>
    <property type="match status" value="1"/>
</dbReference>
<dbReference type="GO" id="GO:0000287">
    <property type="term" value="F:magnesium ion binding"/>
    <property type="evidence" value="ECO:0007669"/>
    <property type="project" value="InterPro"/>
</dbReference>
<sequence length="450" mass="51823">MAGQQASSESLSNSNVQRPLADFPADIWGDQLMRAKKNRFMNLLMQLKFIDAIQRLDVAYHFEVEIEEALQRIYDDHQHHLQDDNLYNVSLFFRILRQEGFNVSSDLFNKFKNDEGNFKESLITDVSGMLGLYEAAQLSVHGEEVLDEALDFTTTQLKAIAPSIKQYPLAAQVSRALRQKLRQGLPRLEAKHFIYIYQDTASHNKALLKLAKIDFNLLQSLHRKEISMVSRCFLAKVIALITVVDDMYDAYGTLEELTVFTDAINRWDISCIDKLSTYMQQCYQANLDCFKEIEDELAMQGKTYRIQYAREARDQGDFEWSGAEYPNKASKMVKALETVGRLIDDFATHKFEQNRPHVASSVECYMNQYGISEEKAYEVLKKKVEDARKDINQGFLRPTEMPKPVLMRVLNLARFSEVHFWDGDSFTRLGLKDTVTSLLIDAVPNDDDLL</sequence>
<feature type="domain" description="Terpene synthase metal-binding" evidence="6">
    <location>
        <begin position="326"/>
        <end position="390"/>
    </location>
</feature>
<dbReference type="EMBL" id="VOIH02000009">
    <property type="protein sequence ID" value="KAF3438796.1"/>
    <property type="molecule type" value="Genomic_DNA"/>
</dbReference>
<proteinExistence type="predicted"/>
<dbReference type="Gene3D" id="1.50.10.130">
    <property type="entry name" value="Terpene synthase, N-terminal domain"/>
    <property type="match status" value="1"/>
</dbReference>
<evidence type="ECO:0000256" key="1">
    <source>
        <dbReference type="ARBA" id="ARBA00001946"/>
    </source>
</evidence>
<gene>
    <name evidence="7" type="ORF">FNV43_RR21561</name>
</gene>